<dbReference type="OrthoDB" id="3238794at2759"/>
<reference evidence="2 3" key="1">
    <citation type="journal article" date="2018" name="Nat. Ecol. Evol.">
        <title>Shark genomes provide insights into elasmobranch evolution and the origin of vertebrates.</title>
        <authorList>
            <person name="Hara Y"/>
            <person name="Yamaguchi K"/>
            <person name="Onimaru K"/>
            <person name="Kadota M"/>
            <person name="Koyanagi M"/>
            <person name="Keeley SD"/>
            <person name="Tatsumi K"/>
            <person name="Tanaka K"/>
            <person name="Motone F"/>
            <person name="Kageyama Y"/>
            <person name="Nozu R"/>
            <person name="Adachi N"/>
            <person name="Nishimura O"/>
            <person name="Nakagawa R"/>
            <person name="Tanegashima C"/>
            <person name="Kiyatake I"/>
            <person name="Matsumoto R"/>
            <person name="Murakumo K"/>
            <person name="Nishida K"/>
            <person name="Terakita A"/>
            <person name="Kuratani S"/>
            <person name="Sato K"/>
            <person name="Hyodo S Kuraku.S."/>
        </authorList>
    </citation>
    <scope>NUCLEOTIDE SEQUENCE [LARGE SCALE GENOMIC DNA]</scope>
</reference>
<sequence length="90" mass="9892">MKSAGPQSQLLAGVITEKSRSPSAEGQTLSQEGLQEAREEPEPPNPFNELTDQELEDYKREVEQKQLGLDGSASRSLVRFDGANHQNPGR</sequence>
<dbReference type="GO" id="GO:0005856">
    <property type="term" value="C:cytoskeleton"/>
    <property type="evidence" value="ECO:0007669"/>
    <property type="project" value="TreeGrafter"/>
</dbReference>
<dbReference type="PANTHER" id="PTHR10672">
    <property type="entry name" value="ADDUCIN"/>
    <property type="match status" value="1"/>
</dbReference>
<feature type="region of interest" description="Disordered" evidence="1">
    <location>
        <begin position="1"/>
        <end position="90"/>
    </location>
</feature>
<evidence type="ECO:0000313" key="3">
    <source>
        <dbReference type="Proteomes" id="UP000288216"/>
    </source>
</evidence>
<dbReference type="EMBL" id="BFAA01060159">
    <property type="protein sequence ID" value="GCB84273.1"/>
    <property type="molecule type" value="Genomic_DNA"/>
</dbReference>
<dbReference type="GO" id="GO:0014069">
    <property type="term" value="C:postsynaptic density"/>
    <property type="evidence" value="ECO:0007669"/>
    <property type="project" value="TreeGrafter"/>
</dbReference>
<comment type="caution">
    <text evidence="2">The sequence shown here is derived from an EMBL/GenBank/DDBJ whole genome shotgun (WGS) entry which is preliminary data.</text>
</comment>
<evidence type="ECO:0000256" key="1">
    <source>
        <dbReference type="SAM" id="MobiDB-lite"/>
    </source>
</evidence>
<evidence type="ECO:0000313" key="2">
    <source>
        <dbReference type="EMBL" id="GCB84273.1"/>
    </source>
</evidence>
<organism evidence="2 3">
    <name type="scientific">Scyliorhinus torazame</name>
    <name type="common">Cloudy catshark</name>
    <name type="synonym">Catulus torazame</name>
    <dbReference type="NCBI Taxonomy" id="75743"/>
    <lineage>
        <taxon>Eukaryota</taxon>
        <taxon>Metazoa</taxon>
        <taxon>Chordata</taxon>
        <taxon>Craniata</taxon>
        <taxon>Vertebrata</taxon>
        <taxon>Chondrichthyes</taxon>
        <taxon>Elasmobranchii</taxon>
        <taxon>Galeomorphii</taxon>
        <taxon>Galeoidea</taxon>
        <taxon>Carcharhiniformes</taxon>
        <taxon>Scyliorhinidae</taxon>
        <taxon>Scyliorhinus</taxon>
    </lineage>
</organism>
<name>A0A401QFZ3_SCYTO</name>
<feature type="compositionally biased region" description="Polar residues" evidence="1">
    <location>
        <begin position="21"/>
        <end position="33"/>
    </location>
</feature>
<proteinExistence type="predicted"/>
<dbReference type="STRING" id="75743.A0A401QFZ3"/>
<keyword evidence="3" id="KW-1185">Reference proteome</keyword>
<dbReference type="InterPro" id="IPR051017">
    <property type="entry name" value="Aldolase-II_Adducin_sf"/>
</dbReference>
<dbReference type="AlphaFoldDB" id="A0A401QFZ3"/>
<dbReference type="GO" id="GO:0005886">
    <property type="term" value="C:plasma membrane"/>
    <property type="evidence" value="ECO:0007669"/>
    <property type="project" value="TreeGrafter"/>
</dbReference>
<feature type="compositionally biased region" description="Polar residues" evidence="1">
    <location>
        <begin position="1"/>
        <end position="10"/>
    </location>
</feature>
<protein>
    <submittedName>
        <fullName evidence="2">Uncharacterized protein</fullName>
    </submittedName>
</protein>
<dbReference type="GO" id="GO:0051016">
    <property type="term" value="P:barbed-end actin filament capping"/>
    <property type="evidence" value="ECO:0007669"/>
    <property type="project" value="TreeGrafter"/>
</dbReference>
<dbReference type="GO" id="GO:0051015">
    <property type="term" value="F:actin filament binding"/>
    <property type="evidence" value="ECO:0007669"/>
    <property type="project" value="TreeGrafter"/>
</dbReference>
<accession>A0A401QFZ3</accession>
<dbReference type="PANTHER" id="PTHR10672:SF6">
    <property type="entry name" value="BETA-ADDUCIN"/>
    <property type="match status" value="1"/>
</dbReference>
<gene>
    <name evidence="2" type="ORF">scyTo_0024878</name>
</gene>
<dbReference type="Proteomes" id="UP000288216">
    <property type="component" value="Unassembled WGS sequence"/>
</dbReference>